<protein>
    <recommendedName>
        <fullName evidence="2">NAD(P)-binding domain-containing protein</fullName>
    </recommendedName>
</protein>
<reference evidence="3" key="1">
    <citation type="submission" date="2020-05" db="EMBL/GenBank/DDBJ databases">
        <title>WGS assembly of Panicum virgatum.</title>
        <authorList>
            <person name="Lovell J.T."/>
            <person name="Jenkins J."/>
            <person name="Shu S."/>
            <person name="Juenger T.E."/>
            <person name="Schmutz J."/>
        </authorList>
    </citation>
    <scope>NUCLEOTIDE SEQUENCE</scope>
    <source>
        <strain evidence="3">AP13</strain>
    </source>
</reference>
<dbReference type="InterPro" id="IPR016040">
    <property type="entry name" value="NAD(P)-bd_dom"/>
</dbReference>
<accession>A0A8T0TAR9</accession>
<sequence length="313" mass="33243">MSKLARSTGNTHPTQAVPTRPRHRKLMASALGAVTARPHLHPAVALALPAATARKFLFRSRAASTMDAASASSPGSEKTTTTVFVAGSTGRTGKRVVEKLLAKGFGVVAGTTDLQRARGSLPQDPNLRLVTADVTEGADMLVEAVRGVDAVVCATGFRRSFDPFAPWKVDNFGTVNLVEACRKAGVTRFILVSSILVNGAAMGQLLNPAYIVLNLLGLTLVAKLQAEKHIRRSGINYTIVRPGGLTDQPPTGNIVMEPEDTLYSGSISRDQVAEVAVEALLCPESSYKVVEIIARPDAPNRPLQDIFAAIKQN</sequence>
<proteinExistence type="predicted"/>
<dbReference type="AlphaFoldDB" id="A0A8T0TAR9"/>
<evidence type="ECO:0000313" key="3">
    <source>
        <dbReference type="EMBL" id="KAG2605566.1"/>
    </source>
</evidence>
<feature type="domain" description="NAD(P)-binding" evidence="2">
    <location>
        <begin position="87"/>
        <end position="281"/>
    </location>
</feature>
<dbReference type="InterPro" id="IPR036291">
    <property type="entry name" value="NAD(P)-bd_dom_sf"/>
</dbReference>
<evidence type="ECO:0000259" key="2">
    <source>
        <dbReference type="Pfam" id="PF13460"/>
    </source>
</evidence>
<dbReference type="Pfam" id="PF13460">
    <property type="entry name" value="NAD_binding_10"/>
    <property type="match status" value="1"/>
</dbReference>
<dbReference type="PANTHER" id="PTHR15020:SF11">
    <property type="entry name" value="OS06G0360300 PROTEIN"/>
    <property type="match status" value="1"/>
</dbReference>
<keyword evidence="4" id="KW-1185">Reference proteome</keyword>
<dbReference type="CDD" id="cd05243">
    <property type="entry name" value="SDR_a5"/>
    <property type="match status" value="1"/>
</dbReference>
<organism evidence="3 4">
    <name type="scientific">Panicum virgatum</name>
    <name type="common">Blackwell switchgrass</name>
    <dbReference type="NCBI Taxonomy" id="38727"/>
    <lineage>
        <taxon>Eukaryota</taxon>
        <taxon>Viridiplantae</taxon>
        <taxon>Streptophyta</taxon>
        <taxon>Embryophyta</taxon>
        <taxon>Tracheophyta</taxon>
        <taxon>Spermatophyta</taxon>
        <taxon>Magnoliopsida</taxon>
        <taxon>Liliopsida</taxon>
        <taxon>Poales</taxon>
        <taxon>Poaceae</taxon>
        <taxon>PACMAD clade</taxon>
        <taxon>Panicoideae</taxon>
        <taxon>Panicodae</taxon>
        <taxon>Paniceae</taxon>
        <taxon>Panicinae</taxon>
        <taxon>Panicum</taxon>
        <taxon>Panicum sect. Hiantes</taxon>
    </lineage>
</organism>
<dbReference type="PANTHER" id="PTHR15020">
    <property type="entry name" value="FLAVIN REDUCTASE-RELATED"/>
    <property type="match status" value="1"/>
</dbReference>
<dbReference type="SUPFAM" id="SSF51735">
    <property type="entry name" value="NAD(P)-binding Rossmann-fold domains"/>
    <property type="match status" value="1"/>
</dbReference>
<dbReference type="OrthoDB" id="419598at2759"/>
<evidence type="ECO:0000256" key="1">
    <source>
        <dbReference type="SAM" id="MobiDB-lite"/>
    </source>
</evidence>
<feature type="compositionally biased region" description="Polar residues" evidence="1">
    <location>
        <begin position="1"/>
        <end position="17"/>
    </location>
</feature>
<gene>
    <name evidence="3" type="ORF">PVAP13_4NG081100</name>
</gene>
<name>A0A8T0TAR9_PANVG</name>
<evidence type="ECO:0000313" key="4">
    <source>
        <dbReference type="Proteomes" id="UP000823388"/>
    </source>
</evidence>
<feature type="region of interest" description="Disordered" evidence="1">
    <location>
        <begin position="1"/>
        <end position="21"/>
    </location>
</feature>
<dbReference type="Proteomes" id="UP000823388">
    <property type="component" value="Chromosome 4N"/>
</dbReference>
<dbReference type="Gene3D" id="3.40.50.720">
    <property type="entry name" value="NAD(P)-binding Rossmann-like Domain"/>
    <property type="match status" value="1"/>
</dbReference>
<dbReference type="EMBL" id="CM029044">
    <property type="protein sequence ID" value="KAG2605566.1"/>
    <property type="molecule type" value="Genomic_DNA"/>
</dbReference>
<comment type="caution">
    <text evidence="3">The sequence shown here is derived from an EMBL/GenBank/DDBJ whole genome shotgun (WGS) entry which is preliminary data.</text>
</comment>